<dbReference type="EMBL" id="JRES01000394">
    <property type="protein sequence ID" value="KNC31695.1"/>
    <property type="molecule type" value="Genomic_DNA"/>
</dbReference>
<evidence type="ECO:0000256" key="1">
    <source>
        <dbReference type="SAM" id="MobiDB-lite"/>
    </source>
</evidence>
<keyword evidence="3" id="KW-1185">Reference proteome</keyword>
<feature type="region of interest" description="Disordered" evidence="1">
    <location>
        <begin position="76"/>
        <end position="96"/>
    </location>
</feature>
<accession>A0A0L0CHG8</accession>
<name>A0A0L0CHG8_LUCCU</name>
<organism evidence="2 3">
    <name type="scientific">Lucilia cuprina</name>
    <name type="common">Green bottle fly</name>
    <name type="synonym">Australian sheep blowfly</name>
    <dbReference type="NCBI Taxonomy" id="7375"/>
    <lineage>
        <taxon>Eukaryota</taxon>
        <taxon>Metazoa</taxon>
        <taxon>Ecdysozoa</taxon>
        <taxon>Arthropoda</taxon>
        <taxon>Hexapoda</taxon>
        <taxon>Insecta</taxon>
        <taxon>Pterygota</taxon>
        <taxon>Neoptera</taxon>
        <taxon>Endopterygota</taxon>
        <taxon>Diptera</taxon>
        <taxon>Brachycera</taxon>
        <taxon>Muscomorpha</taxon>
        <taxon>Oestroidea</taxon>
        <taxon>Calliphoridae</taxon>
        <taxon>Luciliinae</taxon>
        <taxon>Lucilia</taxon>
    </lineage>
</organism>
<reference evidence="2 3" key="1">
    <citation type="journal article" date="2015" name="Nat. Commun.">
        <title>Lucilia cuprina genome unlocks parasitic fly biology to underpin future interventions.</title>
        <authorList>
            <person name="Anstead C.A."/>
            <person name="Korhonen P.K."/>
            <person name="Young N.D."/>
            <person name="Hall R.S."/>
            <person name="Jex A.R."/>
            <person name="Murali S.C."/>
            <person name="Hughes D.S."/>
            <person name="Lee S.F."/>
            <person name="Perry T."/>
            <person name="Stroehlein A.J."/>
            <person name="Ansell B.R."/>
            <person name="Breugelmans B."/>
            <person name="Hofmann A."/>
            <person name="Qu J."/>
            <person name="Dugan S."/>
            <person name="Lee S.L."/>
            <person name="Chao H."/>
            <person name="Dinh H."/>
            <person name="Han Y."/>
            <person name="Doddapaneni H.V."/>
            <person name="Worley K.C."/>
            <person name="Muzny D.M."/>
            <person name="Ioannidis P."/>
            <person name="Waterhouse R.M."/>
            <person name="Zdobnov E.M."/>
            <person name="James P.J."/>
            <person name="Bagnall N.H."/>
            <person name="Kotze A.C."/>
            <person name="Gibbs R.A."/>
            <person name="Richards S."/>
            <person name="Batterham P."/>
            <person name="Gasser R.B."/>
        </authorList>
    </citation>
    <scope>NUCLEOTIDE SEQUENCE [LARGE SCALE GENOMIC DNA]</scope>
    <source>
        <strain evidence="2 3">LS</strain>
        <tissue evidence="2">Full body</tissue>
    </source>
</reference>
<evidence type="ECO:0000313" key="2">
    <source>
        <dbReference type="EMBL" id="KNC31695.1"/>
    </source>
</evidence>
<dbReference type="Proteomes" id="UP000037069">
    <property type="component" value="Unassembled WGS sequence"/>
</dbReference>
<sequence>MVAFFNFASNSETTGRIWLETHLSVWGQGQNCCLYFNFALNSETTGRIWLETHLSDYCIILRLGANLSKMIDAASPSSVTTIKTPGFKEPRTEDDF</sequence>
<evidence type="ECO:0000313" key="3">
    <source>
        <dbReference type="Proteomes" id="UP000037069"/>
    </source>
</evidence>
<dbReference type="AlphaFoldDB" id="A0A0L0CHG8"/>
<gene>
    <name evidence="2" type="ORF">FF38_10350</name>
</gene>
<proteinExistence type="predicted"/>
<feature type="compositionally biased region" description="Basic and acidic residues" evidence="1">
    <location>
        <begin position="86"/>
        <end position="96"/>
    </location>
</feature>
<protein>
    <submittedName>
        <fullName evidence="2">Uncharacterized protein</fullName>
    </submittedName>
</protein>
<comment type="caution">
    <text evidence="2">The sequence shown here is derived from an EMBL/GenBank/DDBJ whole genome shotgun (WGS) entry which is preliminary data.</text>
</comment>